<name>A0A7I8DDU8_9BACL</name>
<dbReference type="Gene3D" id="3.40.50.1000">
    <property type="entry name" value="HAD superfamily/HAD-like"/>
    <property type="match status" value="1"/>
</dbReference>
<dbReference type="InterPro" id="IPR006328">
    <property type="entry name" value="2-HAD"/>
</dbReference>
<accession>A0A7I8DDU8</accession>
<dbReference type="SUPFAM" id="SSF56784">
    <property type="entry name" value="HAD-like"/>
    <property type="match status" value="1"/>
</dbReference>
<dbReference type="EMBL" id="AP023366">
    <property type="protein sequence ID" value="BCJ88197.1"/>
    <property type="molecule type" value="Genomic_DNA"/>
</dbReference>
<dbReference type="InterPro" id="IPR006439">
    <property type="entry name" value="HAD-SF_hydro_IA"/>
</dbReference>
<evidence type="ECO:0000313" key="3">
    <source>
        <dbReference type="Proteomes" id="UP000593802"/>
    </source>
</evidence>
<dbReference type="KEGG" id="eff:skT53_31820"/>
<dbReference type="PANTHER" id="PTHR43316">
    <property type="entry name" value="HYDROLASE, HALOACID DELAHOGENASE-RELATED"/>
    <property type="match status" value="1"/>
</dbReference>
<dbReference type="SFLD" id="SFLDG01129">
    <property type="entry name" value="C1.5:_HAD__Beta-PGM__Phosphata"/>
    <property type="match status" value="1"/>
</dbReference>
<dbReference type="PRINTS" id="PR00413">
    <property type="entry name" value="HADHALOGNASE"/>
</dbReference>
<dbReference type="InterPro" id="IPR051540">
    <property type="entry name" value="S-2-haloacid_dehalogenase"/>
</dbReference>
<sequence length="238" mass="27025">MAQPQVKALIFDTFGTLVDYRTTIIREGAAWNQKKGWTVDWAKFADEWRGQYRPNMDKVMRGELPWMNIDQLHRMALEELLPKYGINDLSEAEKTELNTIWHRLLPWGDTVMGLTYLGMRYTIAPLSNGNVALLSNMAKHARLPWDLILSAELAKAYKPDPRVYQTAVNLLGLQPEQVMMVAAHQEDLLGAQKVGLKTAFILRPLEFGWSAIPDLTPDPSFDVVANDIVDLARQLDCC</sequence>
<dbReference type="Proteomes" id="UP000593802">
    <property type="component" value="Chromosome"/>
</dbReference>
<protein>
    <submittedName>
        <fullName evidence="2">Haloacid dehalogenase</fullName>
    </submittedName>
</protein>
<dbReference type="CDD" id="cd02588">
    <property type="entry name" value="HAD_L2-DEX"/>
    <property type="match status" value="1"/>
</dbReference>
<dbReference type="SFLD" id="SFLDS00003">
    <property type="entry name" value="Haloacid_Dehalogenase"/>
    <property type="match status" value="1"/>
</dbReference>
<dbReference type="InterPro" id="IPR023214">
    <property type="entry name" value="HAD_sf"/>
</dbReference>
<reference evidence="2 3" key="1">
    <citation type="submission" date="2020-08" db="EMBL/GenBank/DDBJ databases">
        <title>Complete Genome Sequence of Effusibacillus dendaii Strain skT53, Isolated from Farmland soil.</title>
        <authorList>
            <person name="Konishi T."/>
            <person name="Kawasaki H."/>
        </authorList>
    </citation>
    <scope>NUCLEOTIDE SEQUENCE [LARGE SCALE GENOMIC DNA]</scope>
    <source>
        <strain evidence="3">skT53</strain>
    </source>
</reference>
<dbReference type="AlphaFoldDB" id="A0A7I8DDU8"/>
<gene>
    <name evidence="2" type="ORF">skT53_31820</name>
</gene>
<dbReference type="PANTHER" id="PTHR43316:SF3">
    <property type="entry name" value="HALOACID DEHALOGENASE, TYPE II (AFU_ORTHOLOGUE AFUA_2G07750)-RELATED"/>
    <property type="match status" value="1"/>
</dbReference>
<keyword evidence="1" id="KW-0378">Hydrolase</keyword>
<organism evidence="2 3">
    <name type="scientific">Effusibacillus dendaii</name>
    <dbReference type="NCBI Taxonomy" id="2743772"/>
    <lineage>
        <taxon>Bacteria</taxon>
        <taxon>Bacillati</taxon>
        <taxon>Bacillota</taxon>
        <taxon>Bacilli</taxon>
        <taxon>Bacillales</taxon>
        <taxon>Alicyclobacillaceae</taxon>
        <taxon>Effusibacillus</taxon>
    </lineage>
</organism>
<evidence type="ECO:0000256" key="1">
    <source>
        <dbReference type="ARBA" id="ARBA00022801"/>
    </source>
</evidence>
<dbReference type="Gene3D" id="1.10.150.750">
    <property type="match status" value="1"/>
</dbReference>
<proteinExistence type="predicted"/>
<dbReference type="GO" id="GO:0019120">
    <property type="term" value="F:hydrolase activity, acting on acid halide bonds, in C-halide compounds"/>
    <property type="evidence" value="ECO:0007669"/>
    <property type="project" value="InterPro"/>
</dbReference>
<evidence type="ECO:0000313" key="2">
    <source>
        <dbReference type="EMBL" id="BCJ88197.1"/>
    </source>
</evidence>
<dbReference type="Pfam" id="PF00702">
    <property type="entry name" value="Hydrolase"/>
    <property type="match status" value="1"/>
</dbReference>
<dbReference type="NCBIfam" id="TIGR01428">
    <property type="entry name" value="HAD_type_II"/>
    <property type="match status" value="1"/>
</dbReference>
<dbReference type="InterPro" id="IPR036412">
    <property type="entry name" value="HAD-like_sf"/>
</dbReference>
<dbReference type="NCBIfam" id="TIGR01493">
    <property type="entry name" value="HAD-SF-IA-v2"/>
    <property type="match status" value="1"/>
</dbReference>
<dbReference type="RefSeq" id="WP_200758844.1">
    <property type="nucleotide sequence ID" value="NZ_AP023366.1"/>
</dbReference>
<keyword evidence="3" id="KW-1185">Reference proteome</keyword>